<name>A0A9W8NKX7_9PEZI</name>
<reference evidence="2" key="1">
    <citation type="submission" date="2022-07" db="EMBL/GenBank/DDBJ databases">
        <title>Genome Sequence of Xylaria arbuscula.</title>
        <authorList>
            <person name="Buettner E."/>
        </authorList>
    </citation>
    <scope>NUCLEOTIDE SEQUENCE</scope>
    <source>
        <strain evidence="2">VT107</strain>
    </source>
</reference>
<evidence type="ECO:0000256" key="1">
    <source>
        <dbReference type="SAM" id="MobiDB-lite"/>
    </source>
</evidence>
<proteinExistence type="predicted"/>
<dbReference type="EMBL" id="JANPWZ010000175">
    <property type="protein sequence ID" value="KAJ3578744.1"/>
    <property type="molecule type" value="Genomic_DNA"/>
</dbReference>
<feature type="region of interest" description="Disordered" evidence="1">
    <location>
        <begin position="1"/>
        <end position="21"/>
    </location>
</feature>
<comment type="caution">
    <text evidence="2">The sequence shown here is derived from an EMBL/GenBank/DDBJ whole genome shotgun (WGS) entry which is preliminary data.</text>
</comment>
<evidence type="ECO:0000313" key="3">
    <source>
        <dbReference type="Proteomes" id="UP001148614"/>
    </source>
</evidence>
<gene>
    <name evidence="2" type="ORF">NPX13_g1821</name>
</gene>
<evidence type="ECO:0000313" key="2">
    <source>
        <dbReference type="EMBL" id="KAJ3578744.1"/>
    </source>
</evidence>
<keyword evidence="3" id="KW-1185">Reference proteome</keyword>
<dbReference type="AlphaFoldDB" id="A0A9W8NKX7"/>
<dbReference type="Proteomes" id="UP001148614">
    <property type="component" value="Unassembled WGS sequence"/>
</dbReference>
<protein>
    <submittedName>
        <fullName evidence="2">Uncharacterized protein</fullName>
    </submittedName>
</protein>
<sequence length="333" mass="35752">MRPARVTTSHDDISTANSDSVTSANHGLAPVCGIVQPDLSISTEAIRLDGPNTGTYQDCGTDFAGLQGPTVSIHCGGHLFPSESVDTSDATSSSESGFHSTYSGCGTTGTHARYESLEAQIGLDNSSPSDGVNVPITPENFGYLQLAPFDLQSFCPKPPIITTATDDSEEIEPWVLALAAKNITPDPQGLVEHSEVDGGVKMPKLIGRCVTLCKMWVGQAEDSSPVVESAVRGEIESILSKLGRVLAPGAKWLWQSTDEAMWTKLYSRWLAQWDGKEMIQAEFFLVENGPVIEPRVERWLEDADELGILMMTMLNASQRDLSKIPGAAANIIG</sequence>
<dbReference type="VEuPathDB" id="FungiDB:F4678DRAFT_472969"/>
<accession>A0A9W8NKX7</accession>
<organism evidence="2 3">
    <name type="scientific">Xylaria arbuscula</name>
    <dbReference type="NCBI Taxonomy" id="114810"/>
    <lineage>
        <taxon>Eukaryota</taxon>
        <taxon>Fungi</taxon>
        <taxon>Dikarya</taxon>
        <taxon>Ascomycota</taxon>
        <taxon>Pezizomycotina</taxon>
        <taxon>Sordariomycetes</taxon>
        <taxon>Xylariomycetidae</taxon>
        <taxon>Xylariales</taxon>
        <taxon>Xylariaceae</taxon>
        <taxon>Xylaria</taxon>
    </lineage>
</organism>